<keyword evidence="16" id="KW-1185">Reference proteome</keyword>
<name>A0AAV8V6T0_9CUCU</name>
<comment type="caution">
    <text evidence="14">The sequence shown here is derived from an EMBL/GenBank/DDBJ whole genome shotgun (WGS) entry which is preliminary data.</text>
</comment>
<evidence type="ECO:0000256" key="8">
    <source>
        <dbReference type="ARBA" id="ARBA00022723"/>
    </source>
</evidence>
<evidence type="ECO:0000256" key="1">
    <source>
        <dbReference type="ARBA" id="ARBA00001968"/>
    </source>
</evidence>
<gene>
    <name evidence="15" type="ORF">NQ315_003663</name>
    <name evidence="14" type="ORF">NQ315_005639</name>
</gene>
<reference evidence="14 16" key="1">
    <citation type="journal article" date="2023" name="Insect Mol. Biol.">
        <title>Genome sequencing provides insights into the evolution of gene families encoding plant cell wall-degrading enzymes in longhorned beetles.</title>
        <authorList>
            <person name="Shin N.R."/>
            <person name="Okamura Y."/>
            <person name="Kirsch R."/>
            <person name="Pauchet Y."/>
        </authorList>
    </citation>
    <scope>NUCLEOTIDE SEQUENCE [LARGE SCALE GENOMIC DNA]</scope>
    <source>
        <strain evidence="14">EAD_L_NR</strain>
    </source>
</reference>
<comment type="similarity">
    <text evidence="4">Belongs to the HARBI1 family.</text>
</comment>
<evidence type="ECO:0000256" key="10">
    <source>
        <dbReference type="ARBA" id="ARBA00023242"/>
    </source>
</evidence>
<dbReference type="InterPro" id="IPR026103">
    <property type="entry name" value="HARBI1_animal"/>
</dbReference>
<keyword evidence="10" id="KW-0539">Nucleus</keyword>
<protein>
    <recommendedName>
        <fullName evidence="5">Putative nuclease HARBI1</fullName>
    </recommendedName>
    <alternativeName>
        <fullName evidence="11">Harbinger transposase-derived nuclease</fullName>
    </alternativeName>
</protein>
<keyword evidence="8" id="KW-0479">Metal-binding</keyword>
<evidence type="ECO:0000256" key="5">
    <source>
        <dbReference type="ARBA" id="ARBA00015519"/>
    </source>
</evidence>
<keyword evidence="7" id="KW-0540">Nuclease</keyword>
<dbReference type="GO" id="GO:0004518">
    <property type="term" value="F:nuclease activity"/>
    <property type="evidence" value="ECO:0007669"/>
    <property type="project" value="UniProtKB-KW"/>
</dbReference>
<evidence type="ECO:0000313" key="15">
    <source>
        <dbReference type="EMBL" id="KAJ8910970.1"/>
    </source>
</evidence>
<evidence type="ECO:0000313" key="16">
    <source>
        <dbReference type="Proteomes" id="UP001159042"/>
    </source>
</evidence>
<dbReference type="GO" id="GO:0005634">
    <property type="term" value="C:nucleus"/>
    <property type="evidence" value="ECO:0007669"/>
    <property type="project" value="UniProtKB-SubCell"/>
</dbReference>
<dbReference type="GO" id="GO:0046872">
    <property type="term" value="F:metal ion binding"/>
    <property type="evidence" value="ECO:0007669"/>
    <property type="project" value="UniProtKB-KW"/>
</dbReference>
<evidence type="ECO:0000256" key="12">
    <source>
        <dbReference type="ARBA" id="ARBA00045850"/>
    </source>
</evidence>
<proteinExistence type="inferred from homology"/>
<comment type="function">
    <text evidence="12">Transposase-derived protein that may have nuclease activity. Does not have transposase activity.</text>
</comment>
<sequence length="371" mass="43114">MEELILMNVMEVDDLIENGMAIRRRYLRPEDPFTLNDNTFKRIFRVPKELAREVINILADFLEAPSRRSALHKETKVLVALHFFATGSYQLDIGYNTFSGISQASVSRCINEVTEVLNRPEIFNQWIRFPNTIEELRANRRSFFEKFHFPGVVGVIDGTHVAIVPPNQHDAQYPEHIYVNRKGYHSINTQLVCDANMKILNVNARFPGSVNDMYIWNHSILKDTMTGISRQHPNEFYLLGDSGYALRPWLQIPLANPEPGPQEQYNQALIRTRCVIERCIGLLKMRFRCLLKHRVLHYKPTTASKIINACAVLHNICVTNNIVAIHEDDHYPEIEIEIFNQIDEGGRERVNRELLAGRQLQQRIIHHYFED</sequence>
<comment type="cofactor">
    <cofactor evidence="1">
        <name>a divalent metal cation</name>
        <dbReference type="ChEBI" id="CHEBI:60240"/>
    </cofactor>
</comment>
<feature type="domain" description="DDE Tnp4" evidence="13">
    <location>
        <begin position="156"/>
        <end position="315"/>
    </location>
</feature>
<evidence type="ECO:0000256" key="3">
    <source>
        <dbReference type="ARBA" id="ARBA00004496"/>
    </source>
</evidence>
<evidence type="ECO:0000256" key="7">
    <source>
        <dbReference type="ARBA" id="ARBA00022722"/>
    </source>
</evidence>
<dbReference type="Pfam" id="PF13359">
    <property type="entry name" value="DDE_Tnp_4"/>
    <property type="match status" value="1"/>
</dbReference>
<evidence type="ECO:0000256" key="11">
    <source>
        <dbReference type="ARBA" id="ARBA00030126"/>
    </source>
</evidence>
<dbReference type="Proteomes" id="UP001159042">
    <property type="component" value="Unassembled WGS sequence"/>
</dbReference>
<dbReference type="PRINTS" id="PR02086">
    <property type="entry name" value="PUTNUCHARBI1"/>
</dbReference>
<keyword evidence="9" id="KW-0378">Hydrolase</keyword>
<dbReference type="EMBL" id="JANEYG010000389">
    <property type="protein sequence ID" value="KAJ8909904.1"/>
    <property type="molecule type" value="Genomic_DNA"/>
</dbReference>
<dbReference type="EMBL" id="JANEYG010000229">
    <property type="protein sequence ID" value="KAJ8910970.1"/>
    <property type="molecule type" value="Genomic_DNA"/>
</dbReference>
<keyword evidence="6" id="KW-0963">Cytoplasm</keyword>
<evidence type="ECO:0000256" key="6">
    <source>
        <dbReference type="ARBA" id="ARBA00022490"/>
    </source>
</evidence>
<evidence type="ECO:0000259" key="13">
    <source>
        <dbReference type="Pfam" id="PF13359"/>
    </source>
</evidence>
<dbReference type="PANTHER" id="PTHR22930:SF289">
    <property type="entry name" value="DDE TNP4 DOMAIN-CONTAINING PROTEIN-RELATED"/>
    <property type="match status" value="1"/>
</dbReference>
<dbReference type="InterPro" id="IPR045249">
    <property type="entry name" value="HARBI1-like"/>
</dbReference>
<evidence type="ECO:0000256" key="2">
    <source>
        <dbReference type="ARBA" id="ARBA00004123"/>
    </source>
</evidence>
<dbReference type="PANTHER" id="PTHR22930">
    <property type="match status" value="1"/>
</dbReference>
<dbReference type="AlphaFoldDB" id="A0AAV8V6T0"/>
<evidence type="ECO:0000256" key="9">
    <source>
        <dbReference type="ARBA" id="ARBA00022801"/>
    </source>
</evidence>
<comment type="subcellular location">
    <subcellularLocation>
        <location evidence="3">Cytoplasm</location>
    </subcellularLocation>
    <subcellularLocation>
        <location evidence="2">Nucleus</location>
    </subcellularLocation>
</comment>
<dbReference type="GO" id="GO:0016787">
    <property type="term" value="F:hydrolase activity"/>
    <property type="evidence" value="ECO:0007669"/>
    <property type="project" value="UniProtKB-KW"/>
</dbReference>
<dbReference type="GO" id="GO:0005737">
    <property type="term" value="C:cytoplasm"/>
    <property type="evidence" value="ECO:0007669"/>
    <property type="project" value="UniProtKB-SubCell"/>
</dbReference>
<accession>A0AAV8V6T0</accession>
<organism evidence="14 16">
    <name type="scientific">Exocentrus adspersus</name>
    <dbReference type="NCBI Taxonomy" id="1586481"/>
    <lineage>
        <taxon>Eukaryota</taxon>
        <taxon>Metazoa</taxon>
        <taxon>Ecdysozoa</taxon>
        <taxon>Arthropoda</taxon>
        <taxon>Hexapoda</taxon>
        <taxon>Insecta</taxon>
        <taxon>Pterygota</taxon>
        <taxon>Neoptera</taxon>
        <taxon>Endopterygota</taxon>
        <taxon>Coleoptera</taxon>
        <taxon>Polyphaga</taxon>
        <taxon>Cucujiformia</taxon>
        <taxon>Chrysomeloidea</taxon>
        <taxon>Cerambycidae</taxon>
        <taxon>Lamiinae</taxon>
        <taxon>Acanthocinini</taxon>
        <taxon>Exocentrus</taxon>
    </lineage>
</organism>
<evidence type="ECO:0000313" key="14">
    <source>
        <dbReference type="EMBL" id="KAJ8909904.1"/>
    </source>
</evidence>
<evidence type="ECO:0000256" key="4">
    <source>
        <dbReference type="ARBA" id="ARBA00006958"/>
    </source>
</evidence>
<dbReference type="InterPro" id="IPR027806">
    <property type="entry name" value="HARBI1_dom"/>
</dbReference>